<feature type="transmembrane region" description="Helical" evidence="8">
    <location>
        <begin position="7"/>
        <end position="25"/>
    </location>
</feature>
<dbReference type="InterPro" id="IPR011701">
    <property type="entry name" value="MFS"/>
</dbReference>
<evidence type="ECO:0000256" key="5">
    <source>
        <dbReference type="ARBA" id="ARBA00022989"/>
    </source>
</evidence>
<feature type="transmembrane region" description="Helical" evidence="8">
    <location>
        <begin position="99"/>
        <end position="120"/>
    </location>
</feature>
<dbReference type="KEGG" id="nth:Nther_2246"/>
<feature type="transmembrane region" description="Helical" evidence="8">
    <location>
        <begin position="158"/>
        <end position="182"/>
    </location>
</feature>
<evidence type="ECO:0000259" key="9">
    <source>
        <dbReference type="PROSITE" id="PS50850"/>
    </source>
</evidence>
<dbReference type="Proteomes" id="UP000001683">
    <property type="component" value="Chromosome"/>
</dbReference>
<sequence>MQQRTKIFILMVISMVLGYLPWYNFSAVMNYIAKDFNLSSDQTGMILSAFQMGYVIVVILSGWIADKVGDKKVVAWATLSTAVFSTAFTFFSSGFWSILVLRLLTGLSAGAIYVPGMALLSKWFPPKERGKVIGGYTGAMTLAYAGGYFIAGPLASNFGWQVGILFTSLPAFIAAYIVFFMVHEPEESTYEESTKQDAEESESSYSNTDVKPAPEGGYVGPSVITAGYMGHMWELYAFWGWIGPFMTASAFKVGYSSAEAVSLGNFLAALIIVSGAPAVYVMGKIADKWGRSKTIFMCSIFSLVAQLFLGFLHGHSLVFVTLVGFWIGFWVVADSGIYKAGLTEMVNFRLRSTMLGIQSAAGYLMTVVSPYVFGVVLDLQNNGADPMHAENWSLPFIILGLGAILAPISAIIIRKTRQGSLMVNGKY</sequence>
<evidence type="ECO:0000313" key="11">
    <source>
        <dbReference type="Proteomes" id="UP000001683"/>
    </source>
</evidence>
<dbReference type="eggNOG" id="COG2271">
    <property type="taxonomic scope" value="Bacteria"/>
</dbReference>
<feature type="transmembrane region" description="Helical" evidence="8">
    <location>
        <begin position="317"/>
        <end position="333"/>
    </location>
</feature>
<keyword evidence="3" id="KW-1003">Cell membrane</keyword>
<reference evidence="10 11" key="1">
    <citation type="submission" date="2008-04" db="EMBL/GenBank/DDBJ databases">
        <title>Complete sequence of chromosome of Natranaerobius thermophilus JW/NM-WN-LF.</title>
        <authorList>
            <consortium name="US DOE Joint Genome Institute"/>
            <person name="Copeland A."/>
            <person name="Lucas S."/>
            <person name="Lapidus A."/>
            <person name="Glavina del Rio T."/>
            <person name="Dalin E."/>
            <person name="Tice H."/>
            <person name="Bruce D."/>
            <person name="Goodwin L."/>
            <person name="Pitluck S."/>
            <person name="Chertkov O."/>
            <person name="Brettin T."/>
            <person name="Detter J.C."/>
            <person name="Han C."/>
            <person name="Kuske C.R."/>
            <person name="Schmutz J."/>
            <person name="Larimer F."/>
            <person name="Land M."/>
            <person name="Hauser L."/>
            <person name="Kyrpides N."/>
            <person name="Lykidis A."/>
            <person name="Mesbah N.M."/>
            <person name="Wiegel J."/>
        </authorList>
    </citation>
    <scope>NUCLEOTIDE SEQUENCE [LARGE SCALE GENOMIC DNA]</scope>
    <source>
        <strain evidence="11">ATCC BAA-1301 / DSM 18059 / JW/NM-WN-LF</strain>
    </source>
</reference>
<keyword evidence="5 8" id="KW-1133">Transmembrane helix</keyword>
<dbReference type="GO" id="GO:0022857">
    <property type="term" value="F:transmembrane transporter activity"/>
    <property type="evidence" value="ECO:0007669"/>
    <property type="project" value="InterPro"/>
</dbReference>
<dbReference type="EMBL" id="CP001034">
    <property type="protein sequence ID" value="ACB85812.1"/>
    <property type="molecule type" value="Genomic_DNA"/>
</dbReference>
<evidence type="ECO:0000256" key="3">
    <source>
        <dbReference type="ARBA" id="ARBA00022475"/>
    </source>
</evidence>
<dbReference type="PROSITE" id="PS50850">
    <property type="entry name" value="MFS"/>
    <property type="match status" value="1"/>
</dbReference>
<feature type="transmembrane region" description="Helical" evidence="8">
    <location>
        <begin position="294"/>
        <end position="311"/>
    </location>
</feature>
<dbReference type="RefSeq" id="WP_012448663.1">
    <property type="nucleotide sequence ID" value="NC_010718.1"/>
</dbReference>
<dbReference type="FunCoup" id="B2A844">
    <property type="interactions" value="141"/>
</dbReference>
<keyword evidence="4 8" id="KW-0812">Transmembrane</keyword>
<feature type="domain" description="Major facilitator superfamily (MFS) profile" evidence="9">
    <location>
        <begin position="7"/>
        <end position="418"/>
    </location>
</feature>
<evidence type="ECO:0000256" key="6">
    <source>
        <dbReference type="ARBA" id="ARBA00023136"/>
    </source>
</evidence>
<feature type="transmembrane region" description="Helical" evidence="8">
    <location>
        <begin position="354"/>
        <end position="373"/>
    </location>
</feature>
<dbReference type="OrthoDB" id="1673995at2"/>
<organism evidence="10 11">
    <name type="scientific">Natranaerobius thermophilus (strain ATCC BAA-1301 / DSM 18059 / JW/NM-WN-LF)</name>
    <dbReference type="NCBI Taxonomy" id="457570"/>
    <lineage>
        <taxon>Bacteria</taxon>
        <taxon>Bacillati</taxon>
        <taxon>Bacillota</taxon>
        <taxon>Clostridia</taxon>
        <taxon>Natranaerobiales</taxon>
        <taxon>Natranaerobiaceae</taxon>
        <taxon>Natranaerobius</taxon>
    </lineage>
</organism>
<evidence type="ECO:0000313" key="10">
    <source>
        <dbReference type="EMBL" id="ACB85812.1"/>
    </source>
</evidence>
<proteinExistence type="predicted"/>
<reference evidence="10 11" key="2">
    <citation type="journal article" date="2011" name="J. Bacteriol.">
        <title>Complete genome sequence of the anaerobic, halophilic alkalithermophile Natranaerobius thermophilus JW/NM-WN-LF.</title>
        <authorList>
            <person name="Zhao B."/>
            <person name="Mesbah N.M."/>
            <person name="Dalin E."/>
            <person name="Goodwin L."/>
            <person name="Nolan M."/>
            <person name="Pitluck S."/>
            <person name="Chertkov O."/>
            <person name="Brettin T.S."/>
            <person name="Han J."/>
            <person name="Larimer F.W."/>
            <person name="Land M.L."/>
            <person name="Hauser L."/>
            <person name="Kyrpides N."/>
            <person name="Wiegel J."/>
        </authorList>
    </citation>
    <scope>NUCLEOTIDE SEQUENCE [LARGE SCALE GENOMIC DNA]</scope>
    <source>
        <strain evidence="11">ATCC BAA-1301 / DSM 18059 / JW/NM-WN-LF</strain>
    </source>
</reference>
<evidence type="ECO:0000256" key="8">
    <source>
        <dbReference type="SAM" id="Phobius"/>
    </source>
</evidence>
<evidence type="ECO:0000256" key="2">
    <source>
        <dbReference type="ARBA" id="ARBA00022448"/>
    </source>
</evidence>
<name>B2A844_NATTJ</name>
<dbReference type="InParanoid" id="B2A844"/>
<feature type="transmembrane region" description="Helical" evidence="8">
    <location>
        <begin position="393"/>
        <end position="413"/>
    </location>
</feature>
<dbReference type="Gene3D" id="1.20.1250.20">
    <property type="entry name" value="MFS general substrate transporter like domains"/>
    <property type="match status" value="2"/>
</dbReference>
<dbReference type="HOGENOM" id="CLU_056365_0_0_9"/>
<gene>
    <name evidence="10" type="ordered locus">Nther_2246</name>
</gene>
<evidence type="ECO:0000256" key="4">
    <source>
        <dbReference type="ARBA" id="ARBA00022692"/>
    </source>
</evidence>
<dbReference type="SUPFAM" id="SSF103473">
    <property type="entry name" value="MFS general substrate transporter"/>
    <property type="match status" value="1"/>
</dbReference>
<keyword evidence="6 8" id="KW-0472">Membrane</keyword>
<keyword evidence="2" id="KW-0813">Transport</keyword>
<feature type="region of interest" description="Disordered" evidence="7">
    <location>
        <begin position="190"/>
        <end position="213"/>
    </location>
</feature>
<dbReference type="PANTHER" id="PTHR43124:SF3">
    <property type="entry name" value="CHLORAMPHENICOL EFFLUX PUMP RV0191"/>
    <property type="match status" value="1"/>
</dbReference>
<dbReference type="InterPro" id="IPR050189">
    <property type="entry name" value="MFS_Efflux_Transporters"/>
</dbReference>
<feature type="transmembrane region" description="Helical" evidence="8">
    <location>
        <begin position="45"/>
        <end position="66"/>
    </location>
</feature>
<dbReference type="InterPro" id="IPR036259">
    <property type="entry name" value="MFS_trans_sf"/>
</dbReference>
<protein>
    <submittedName>
        <fullName evidence="10">Major facilitator superfamily MFS_1</fullName>
    </submittedName>
</protein>
<dbReference type="GO" id="GO:0005886">
    <property type="term" value="C:plasma membrane"/>
    <property type="evidence" value="ECO:0007669"/>
    <property type="project" value="UniProtKB-SubCell"/>
</dbReference>
<dbReference type="Pfam" id="PF07690">
    <property type="entry name" value="MFS_1"/>
    <property type="match status" value="1"/>
</dbReference>
<feature type="transmembrane region" description="Helical" evidence="8">
    <location>
        <begin position="261"/>
        <end position="282"/>
    </location>
</feature>
<feature type="transmembrane region" description="Helical" evidence="8">
    <location>
        <begin position="132"/>
        <end position="152"/>
    </location>
</feature>
<evidence type="ECO:0000256" key="7">
    <source>
        <dbReference type="SAM" id="MobiDB-lite"/>
    </source>
</evidence>
<dbReference type="PANTHER" id="PTHR43124">
    <property type="entry name" value="PURINE EFFLUX PUMP PBUE"/>
    <property type="match status" value="1"/>
</dbReference>
<feature type="transmembrane region" description="Helical" evidence="8">
    <location>
        <begin position="235"/>
        <end position="255"/>
    </location>
</feature>
<accession>B2A844</accession>
<keyword evidence="11" id="KW-1185">Reference proteome</keyword>
<feature type="transmembrane region" description="Helical" evidence="8">
    <location>
        <begin position="73"/>
        <end position="93"/>
    </location>
</feature>
<evidence type="ECO:0000256" key="1">
    <source>
        <dbReference type="ARBA" id="ARBA00004651"/>
    </source>
</evidence>
<dbReference type="InterPro" id="IPR020846">
    <property type="entry name" value="MFS_dom"/>
</dbReference>
<dbReference type="STRING" id="457570.Nther_2246"/>
<dbReference type="AlphaFoldDB" id="B2A844"/>
<comment type="subcellular location">
    <subcellularLocation>
        <location evidence="1">Cell membrane</location>
        <topology evidence="1">Multi-pass membrane protein</topology>
    </subcellularLocation>
</comment>